<feature type="transmembrane region" description="Helical" evidence="2">
    <location>
        <begin position="607"/>
        <end position="628"/>
    </location>
</feature>
<keyword evidence="5" id="KW-1185">Reference proteome</keyword>
<dbReference type="InterPro" id="IPR031728">
    <property type="entry name" value="GlcAase_C"/>
</dbReference>
<evidence type="ECO:0000256" key="2">
    <source>
        <dbReference type="SAM" id="Phobius"/>
    </source>
</evidence>
<keyword evidence="2" id="KW-0472">Membrane</keyword>
<dbReference type="EMBL" id="LUGG01000005">
    <property type="protein sequence ID" value="OBZ74672.1"/>
    <property type="molecule type" value="Genomic_DNA"/>
</dbReference>
<dbReference type="OMA" id="DNNCAAA"/>
<keyword evidence="2" id="KW-1133">Transmembrane helix</keyword>
<evidence type="ECO:0000313" key="4">
    <source>
        <dbReference type="EMBL" id="OBZ74672.1"/>
    </source>
</evidence>
<name>A0A1C7MCX7_GRIFR</name>
<reference evidence="4 5" key="1">
    <citation type="submission" date="2016-03" db="EMBL/GenBank/DDBJ databases">
        <title>Whole genome sequencing of Grifola frondosa 9006-11.</title>
        <authorList>
            <person name="Min B."/>
            <person name="Park H."/>
            <person name="Kim J.-G."/>
            <person name="Cho H."/>
            <person name="Oh Y.-L."/>
            <person name="Kong W.-S."/>
            <person name="Choi I.-G."/>
        </authorList>
    </citation>
    <scope>NUCLEOTIDE SEQUENCE [LARGE SCALE GENOMIC DNA]</scope>
    <source>
        <strain evidence="4 5">9006-11</strain>
    </source>
</reference>
<dbReference type="Proteomes" id="UP000092993">
    <property type="component" value="Unassembled WGS sequence"/>
</dbReference>
<gene>
    <name evidence="4" type="ORF">A0H81_05584</name>
</gene>
<feature type="compositionally biased region" description="Low complexity" evidence="1">
    <location>
        <begin position="593"/>
        <end position="602"/>
    </location>
</feature>
<dbReference type="OrthoDB" id="2796951at2759"/>
<dbReference type="PANTHER" id="PTHR36183:SF2">
    <property type="entry name" value="BETA-GLUCURONIDASE C-TERMINAL DOMAIN-CONTAINING PROTEIN"/>
    <property type="match status" value="1"/>
</dbReference>
<evidence type="ECO:0000256" key="1">
    <source>
        <dbReference type="SAM" id="MobiDB-lite"/>
    </source>
</evidence>
<feature type="compositionally biased region" description="Polar residues" evidence="1">
    <location>
        <begin position="582"/>
        <end position="592"/>
    </location>
</feature>
<dbReference type="STRING" id="5627.A0A1C7MCX7"/>
<proteinExistence type="predicted"/>
<feature type="region of interest" description="Disordered" evidence="1">
    <location>
        <begin position="582"/>
        <end position="602"/>
    </location>
</feature>
<dbReference type="Gene3D" id="3.20.20.80">
    <property type="entry name" value="Glycosidases"/>
    <property type="match status" value="1"/>
</dbReference>
<accession>A0A1C7MCX7</accession>
<evidence type="ECO:0000313" key="5">
    <source>
        <dbReference type="Proteomes" id="UP000092993"/>
    </source>
</evidence>
<dbReference type="InterPro" id="IPR052974">
    <property type="entry name" value="GH79_Enzymes"/>
</dbReference>
<dbReference type="Pfam" id="PF16862">
    <property type="entry name" value="Glyco_hydro_79C"/>
    <property type="match status" value="1"/>
</dbReference>
<dbReference type="AlphaFoldDB" id="A0A1C7MCX7"/>
<dbReference type="InterPro" id="IPR017853">
    <property type="entry name" value="GH"/>
</dbReference>
<sequence length="630" mass="65850">MPSGAVGASTATVTADEAWITALQAYNSVQLTAPALPSPLPSNQFGISVQNNAQDMSGLSIQQAGTFMGFSIEMSVANQVIGKSPAFLQVPFLNLMAIIAERAGSVHIRVGGNTQETATLVLSTPDGAIIEKDKTSTTNPTDTPALIFTPGLLYMLANVSSLVNTKWYLGIPFNDTTNLRLEIAEYGESILGSNVLGFQVGNEPDLYVAHGHRPANYSVWDYFGEFGVVVNAIAADAQIPTRNNLIAPSLQGTWTPEDVFNTGFVAAYTNALGILSVEHYPDDNCAAAYPDAGFGAPKDPQTEFPNFLTHASGQGIVSAYLNATSFAQSVGKPFMMFETNTASCGGFPGISDAFGSALWALDYGLQMAYTNFTGALLHVGGQDVSYNPFTPPPTNLSTFNQWTVGPVFYSAVVIAEALGTSGTARVVDLFANNASDYTPGYAIYENGALARMVLVNYMTDPSGANSYTATISVNSAPASVKVLGGALRSGEKQHHVAGQGLGGRFEVDGRWQGTEQINTINCDQGANTCAVQVPAPGAALVFFSDSALQEVEPSSTVTFATTALTKTVNTVTINASVLATSNGENGSMRGQLSSTSKGSSSAVSSHVVPGVTALAMMLAGVCVLSGMLRR</sequence>
<organism evidence="4 5">
    <name type="scientific">Grifola frondosa</name>
    <name type="common">Maitake</name>
    <name type="synonym">Polyporus frondosus</name>
    <dbReference type="NCBI Taxonomy" id="5627"/>
    <lineage>
        <taxon>Eukaryota</taxon>
        <taxon>Fungi</taxon>
        <taxon>Dikarya</taxon>
        <taxon>Basidiomycota</taxon>
        <taxon>Agaricomycotina</taxon>
        <taxon>Agaricomycetes</taxon>
        <taxon>Polyporales</taxon>
        <taxon>Grifolaceae</taxon>
        <taxon>Grifola</taxon>
    </lineage>
</organism>
<comment type="caution">
    <text evidence="4">The sequence shown here is derived from an EMBL/GenBank/DDBJ whole genome shotgun (WGS) entry which is preliminary data.</text>
</comment>
<protein>
    <submittedName>
        <fullName evidence="4">Beta-glucuronidase</fullName>
    </submittedName>
</protein>
<evidence type="ECO:0000259" key="3">
    <source>
        <dbReference type="Pfam" id="PF16862"/>
    </source>
</evidence>
<keyword evidence="2" id="KW-0812">Transmembrane</keyword>
<dbReference type="PANTHER" id="PTHR36183">
    <property type="entry name" value="BETA-GLUCURONIDASE"/>
    <property type="match status" value="1"/>
</dbReference>
<feature type="domain" description="Beta-glucuronidase C-terminal" evidence="3">
    <location>
        <begin position="440"/>
        <end position="540"/>
    </location>
</feature>
<dbReference type="SUPFAM" id="SSF51445">
    <property type="entry name" value="(Trans)glycosidases"/>
    <property type="match status" value="1"/>
</dbReference>